<evidence type="ECO:0000313" key="1">
    <source>
        <dbReference type="EMBL" id="OTP80247.1"/>
    </source>
</evidence>
<dbReference type="AlphaFoldDB" id="A0A2C9XVF9"/>
<organism evidence="1 2">
    <name type="scientific">Caballeronia sordidicola</name>
    <name type="common">Burkholderia sordidicola</name>
    <dbReference type="NCBI Taxonomy" id="196367"/>
    <lineage>
        <taxon>Bacteria</taxon>
        <taxon>Pseudomonadati</taxon>
        <taxon>Pseudomonadota</taxon>
        <taxon>Betaproteobacteria</taxon>
        <taxon>Burkholderiales</taxon>
        <taxon>Burkholderiaceae</taxon>
        <taxon>Caballeronia</taxon>
    </lineage>
</organism>
<dbReference type="EMBL" id="NBTY01000007">
    <property type="protein sequence ID" value="OTP80247.1"/>
    <property type="molecule type" value="Genomic_DNA"/>
</dbReference>
<comment type="caution">
    <text evidence="1">The sequence shown here is derived from an EMBL/GenBank/DDBJ whole genome shotgun (WGS) entry which is preliminary data.</text>
</comment>
<accession>A0A2C9XVF9</accession>
<reference evidence="1 2" key="1">
    <citation type="submission" date="2017-03" db="EMBL/GenBank/DDBJ databases">
        <title>Genome analysis of strain PAMC 26510.</title>
        <authorList>
            <person name="Oh H.-M."/>
            <person name="Yang J.-A."/>
        </authorList>
    </citation>
    <scope>NUCLEOTIDE SEQUENCE [LARGE SCALE GENOMIC DNA]</scope>
    <source>
        <strain evidence="1 2">PAMC 26510</strain>
    </source>
</reference>
<name>A0A2C9XVF9_CABSO</name>
<proteinExistence type="predicted"/>
<sequence length="41" mass="4712">MKGFRIIEIFVMVHSITRSATPYRHAAKSTPFDHNDIGRPN</sequence>
<gene>
    <name evidence="1" type="ORF">PAMC26510_03060</name>
</gene>
<dbReference type="Proteomes" id="UP000194546">
    <property type="component" value="Unassembled WGS sequence"/>
</dbReference>
<evidence type="ECO:0000313" key="2">
    <source>
        <dbReference type="Proteomes" id="UP000194546"/>
    </source>
</evidence>
<protein>
    <submittedName>
        <fullName evidence="1">Uncharacterized protein</fullName>
    </submittedName>
</protein>